<dbReference type="Proteomes" id="UP000317550">
    <property type="component" value="Chromosome"/>
</dbReference>
<dbReference type="AlphaFoldDB" id="A0A516SEJ4"/>
<dbReference type="InterPro" id="IPR018511">
    <property type="entry name" value="Hemolysin-typ_Ca-bd_CS"/>
</dbReference>
<dbReference type="RefSeq" id="WP_144277976.1">
    <property type="nucleotide sequence ID" value="NZ_CP041730.1"/>
</dbReference>
<evidence type="ECO:0000256" key="1">
    <source>
        <dbReference type="ARBA" id="ARBA00004370"/>
    </source>
</evidence>
<dbReference type="InterPro" id="IPR050557">
    <property type="entry name" value="RTX_toxin/Mannuronan_C5-epim"/>
</dbReference>
<dbReference type="Gene3D" id="3.40.50.1820">
    <property type="entry name" value="alpha/beta hydrolase"/>
    <property type="match status" value="1"/>
</dbReference>
<dbReference type="InterPro" id="IPR001343">
    <property type="entry name" value="Hemolysn_Ca-bd"/>
</dbReference>
<dbReference type="OrthoDB" id="9781066at2"/>
<proteinExistence type="predicted"/>
<sequence>MAAEAFLSEGNVLKIGDAFKPALVWGNGHASKFTGIQAQKFIDEGWVVKTQKENTATGFSGTLFHNTKTGENVLSFRSTEFIDDAARDNQATNSMEIKDKGWAFGQIADMENWYAELSKDGGPLQGQQFAVTGYSLGGHLATAFNLLHQGPITATYTFNGAGVGKIKVGDFLSDIIADFDRQRKNTDGNQIVFKDAALNEVYGILRQELKPGTAVSTLNIARVGTMKGMVDDADWAVLYKALENINLILSENDRVGLLVDSGNQRNIKPPQKINIESARLDYQIAALLAARRTESVSAFNFLDSTSGVRNVISGDRNTYKGGVIANFYDVYGDTYPSMVANSQVHYGKPTPVFIEDQPNYRGNVLGEVYDAFRLSQGADGLKLLVNGYDKNDFGDTHSLVLAIDSLSVQNAFSQLDGGADAVLLGKVLGAFDKSTAKKGNIDGETDNQGTAQGDVLEKAVNALAKLLGVKLDKDLKGSLAGNTWHIISDVGTYTGRESFHAALDKISKSDAFTTLAGNVKLVLADGGVALNPRTEFGAFLALIQLSPFALLGEAALPVLKDAHAELAALWEEDKVDTETKRKDGNLNFTDMYLADRAAMLSWLIKGNQLNLDHLRNAAPESWTFRDELLDQTFVVEGKPGSIQFAKLNQVTFAENGGKDLKGANFADHFYGGKGNDTFNGGGDNDYLEGGDGNDSLIGELGDDTLYGMAGDDILEGGHGRDALYGGKGKDQLRGGDGGDALYGGVGEDRQWGGAGADWLEGGAEKDELYGEDDEDELRGGDGGDLLDGGAKHDVLRGDAGDDTLLGGDGNDALYGGDGVDALNGGKLNDWLEGGVGADNYTVAAGDGNDVIVDADGLGTLTFAGKLVDGAGVQKVEDRYWVGGDDSPFTYTLVPGANGSNTLIVGLKDSKQFVEIRGWQPGCLQISLSDAKPEQANGAIVGDLAPELDAQGNLKTNAQGNLVVTQTKKEFFFDNLQGGRGVDTLLGLGGNDLLNGRDGNDVLDGGSGSDLLAGGLGRDTLIGGDGHDVIFGANSAELDQVAVGESPETTDGFRVLEEGRGWKIEVQAGQGKNILNIEGPGRRALNDPLADEGNLIGAGAGDDRVFAGGGDDHVMGEAGTDILYGMGGADLLSGGSGDDLVRGDGTADTRPLAGWWGRTALAQQGNDSLFGDEGKDFLIGQGGADELYGGDDDDQLQGDFWAQDADEAAVGTAALWAAAGNDWLDGGRGKDMLLGQAGSDTLLGAKTTIAW</sequence>
<evidence type="ECO:0000313" key="8">
    <source>
        <dbReference type="EMBL" id="QDQ26582.1"/>
    </source>
</evidence>
<keyword evidence="6" id="KW-0843">Virulence</keyword>
<keyword evidence="9" id="KW-1185">Reference proteome</keyword>
<protein>
    <recommendedName>
        <fullName evidence="10">Calcium-binding protein</fullName>
    </recommendedName>
</protein>
<evidence type="ECO:0000313" key="9">
    <source>
        <dbReference type="Proteomes" id="UP000317550"/>
    </source>
</evidence>
<evidence type="ECO:0000256" key="4">
    <source>
        <dbReference type="ARBA" id="ARBA00022656"/>
    </source>
</evidence>
<dbReference type="GO" id="GO:0005509">
    <property type="term" value="F:calcium ion binding"/>
    <property type="evidence" value="ECO:0007669"/>
    <property type="project" value="InterPro"/>
</dbReference>
<keyword evidence="4" id="KW-0800">Toxin</keyword>
<keyword evidence="3" id="KW-0964">Secreted</keyword>
<dbReference type="Gene3D" id="2.150.10.10">
    <property type="entry name" value="Serralysin-like metalloprotease, C-terminal"/>
    <property type="match status" value="7"/>
</dbReference>
<accession>A0A516SEJ4</accession>
<evidence type="ECO:0000256" key="6">
    <source>
        <dbReference type="ARBA" id="ARBA00023026"/>
    </source>
</evidence>
<gene>
    <name evidence="8" type="ORF">FNU76_09465</name>
</gene>
<dbReference type="PANTHER" id="PTHR38340:SF1">
    <property type="entry name" value="S-LAYER PROTEIN"/>
    <property type="match status" value="1"/>
</dbReference>
<dbReference type="SUPFAM" id="SSF53474">
    <property type="entry name" value="alpha/beta-Hydrolases"/>
    <property type="match status" value="1"/>
</dbReference>
<dbReference type="GO" id="GO:0005576">
    <property type="term" value="C:extracellular region"/>
    <property type="evidence" value="ECO:0007669"/>
    <property type="project" value="UniProtKB-SubCell"/>
</dbReference>
<dbReference type="Pfam" id="PF00353">
    <property type="entry name" value="HemolysinCabind"/>
    <property type="match status" value="9"/>
</dbReference>
<dbReference type="InterPro" id="IPR011049">
    <property type="entry name" value="Serralysin-like_metalloprot_C"/>
</dbReference>
<organism evidence="8 9">
    <name type="scientific">Chitinimonas arctica</name>
    <dbReference type="NCBI Taxonomy" id="2594795"/>
    <lineage>
        <taxon>Bacteria</taxon>
        <taxon>Pseudomonadati</taxon>
        <taxon>Pseudomonadota</taxon>
        <taxon>Betaproteobacteria</taxon>
        <taxon>Neisseriales</taxon>
        <taxon>Chitinibacteraceae</taxon>
        <taxon>Chitinimonas</taxon>
    </lineage>
</organism>
<evidence type="ECO:0000256" key="5">
    <source>
        <dbReference type="ARBA" id="ARBA00022737"/>
    </source>
</evidence>
<reference evidence="9" key="1">
    <citation type="submission" date="2019-07" db="EMBL/GenBank/DDBJ databases">
        <title>Chitinimonas sp. nov., isolated from Ny-Alesund, arctica soil.</title>
        <authorList>
            <person name="Xu Q."/>
            <person name="Peng F."/>
        </authorList>
    </citation>
    <scope>NUCLEOTIDE SEQUENCE [LARGE SCALE GENOMIC DNA]</scope>
    <source>
        <strain evidence="9">R3-44</strain>
    </source>
</reference>
<evidence type="ECO:0000256" key="3">
    <source>
        <dbReference type="ARBA" id="ARBA00022525"/>
    </source>
</evidence>
<keyword evidence="5" id="KW-0677">Repeat</keyword>
<dbReference type="SUPFAM" id="SSF51120">
    <property type="entry name" value="beta-Roll"/>
    <property type="match status" value="4"/>
</dbReference>
<dbReference type="PRINTS" id="PR00313">
    <property type="entry name" value="CABNDNGRPT"/>
</dbReference>
<evidence type="ECO:0008006" key="10">
    <source>
        <dbReference type="Google" id="ProtNLM"/>
    </source>
</evidence>
<dbReference type="EMBL" id="CP041730">
    <property type="protein sequence ID" value="QDQ26582.1"/>
    <property type="molecule type" value="Genomic_DNA"/>
</dbReference>
<evidence type="ECO:0000256" key="2">
    <source>
        <dbReference type="ARBA" id="ARBA00004613"/>
    </source>
</evidence>
<dbReference type="GO" id="GO:0016020">
    <property type="term" value="C:membrane"/>
    <property type="evidence" value="ECO:0007669"/>
    <property type="project" value="UniProtKB-SubCell"/>
</dbReference>
<dbReference type="InterPro" id="IPR003995">
    <property type="entry name" value="RTX_toxin_determinant-A"/>
</dbReference>
<dbReference type="KEGG" id="cari:FNU76_09465"/>
<dbReference type="InterPro" id="IPR029058">
    <property type="entry name" value="AB_hydrolase_fold"/>
</dbReference>
<keyword evidence="7" id="KW-0472">Membrane</keyword>
<dbReference type="PRINTS" id="PR01488">
    <property type="entry name" value="RTXTOXINA"/>
</dbReference>
<name>A0A516SEJ4_9NEIS</name>
<dbReference type="GO" id="GO:0090729">
    <property type="term" value="F:toxin activity"/>
    <property type="evidence" value="ECO:0007669"/>
    <property type="project" value="UniProtKB-KW"/>
</dbReference>
<dbReference type="PROSITE" id="PS00330">
    <property type="entry name" value="HEMOLYSIN_CALCIUM"/>
    <property type="match status" value="10"/>
</dbReference>
<comment type="subcellular location">
    <subcellularLocation>
        <location evidence="1">Membrane</location>
    </subcellularLocation>
    <subcellularLocation>
        <location evidence="2">Secreted</location>
    </subcellularLocation>
</comment>
<evidence type="ECO:0000256" key="7">
    <source>
        <dbReference type="ARBA" id="ARBA00023136"/>
    </source>
</evidence>
<dbReference type="PANTHER" id="PTHR38340">
    <property type="entry name" value="S-LAYER PROTEIN"/>
    <property type="match status" value="1"/>
</dbReference>